<comment type="caution">
    <text evidence="2">The sequence shown here is derived from an EMBL/GenBank/DDBJ whole genome shotgun (WGS) entry which is preliminary data.</text>
</comment>
<proteinExistence type="predicted"/>
<dbReference type="Gene3D" id="3.30.70.100">
    <property type="match status" value="1"/>
</dbReference>
<dbReference type="Proteomes" id="UP001303760">
    <property type="component" value="Unassembled WGS sequence"/>
</dbReference>
<dbReference type="EMBL" id="MU860584">
    <property type="protein sequence ID" value="KAK4233338.1"/>
    <property type="molecule type" value="Genomic_DNA"/>
</dbReference>
<feature type="domain" description="ABM" evidence="1">
    <location>
        <begin position="26"/>
        <end position="81"/>
    </location>
</feature>
<name>A0AAN7C0Z7_9PEZI</name>
<reference evidence="2" key="1">
    <citation type="journal article" date="2023" name="Mol. Phylogenet. Evol.">
        <title>Genome-scale phylogeny and comparative genomics of the fungal order Sordariales.</title>
        <authorList>
            <person name="Hensen N."/>
            <person name="Bonometti L."/>
            <person name="Westerberg I."/>
            <person name="Brannstrom I.O."/>
            <person name="Guillou S."/>
            <person name="Cros-Aarteil S."/>
            <person name="Calhoun S."/>
            <person name="Haridas S."/>
            <person name="Kuo A."/>
            <person name="Mondo S."/>
            <person name="Pangilinan J."/>
            <person name="Riley R."/>
            <person name="LaButti K."/>
            <person name="Andreopoulos B."/>
            <person name="Lipzen A."/>
            <person name="Chen C."/>
            <person name="Yan M."/>
            <person name="Daum C."/>
            <person name="Ng V."/>
            <person name="Clum A."/>
            <person name="Steindorff A."/>
            <person name="Ohm R.A."/>
            <person name="Martin F."/>
            <person name="Silar P."/>
            <person name="Natvig D.O."/>
            <person name="Lalanne C."/>
            <person name="Gautier V."/>
            <person name="Ament-Velasquez S.L."/>
            <person name="Kruys A."/>
            <person name="Hutchinson M.I."/>
            <person name="Powell A.J."/>
            <person name="Barry K."/>
            <person name="Miller A.N."/>
            <person name="Grigoriev I.V."/>
            <person name="Debuchy R."/>
            <person name="Gladieux P."/>
            <person name="Hiltunen Thoren M."/>
            <person name="Johannesson H."/>
        </authorList>
    </citation>
    <scope>NUCLEOTIDE SEQUENCE</scope>
    <source>
        <strain evidence="2">CBS 532.94</strain>
    </source>
</reference>
<dbReference type="InterPro" id="IPR007138">
    <property type="entry name" value="ABM_dom"/>
</dbReference>
<dbReference type="Pfam" id="PF03992">
    <property type="entry name" value="ABM"/>
    <property type="match status" value="1"/>
</dbReference>
<evidence type="ECO:0000259" key="1">
    <source>
        <dbReference type="Pfam" id="PF03992"/>
    </source>
</evidence>
<gene>
    <name evidence="2" type="ORF">C8A03DRAFT_38961</name>
</gene>
<reference evidence="2" key="2">
    <citation type="submission" date="2023-05" db="EMBL/GenBank/DDBJ databases">
        <authorList>
            <consortium name="Lawrence Berkeley National Laboratory"/>
            <person name="Steindorff A."/>
            <person name="Hensen N."/>
            <person name="Bonometti L."/>
            <person name="Westerberg I."/>
            <person name="Brannstrom I.O."/>
            <person name="Guillou S."/>
            <person name="Cros-Aarteil S."/>
            <person name="Calhoun S."/>
            <person name="Haridas S."/>
            <person name="Kuo A."/>
            <person name="Mondo S."/>
            <person name="Pangilinan J."/>
            <person name="Riley R."/>
            <person name="Labutti K."/>
            <person name="Andreopoulos B."/>
            <person name="Lipzen A."/>
            <person name="Chen C."/>
            <person name="Yanf M."/>
            <person name="Daum C."/>
            <person name="Ng V."/>
            <person name="Clum A."/>
            <person name="Ohm R."/>
            <person name="Martin F."/>
            <person name="Silar P."/>
            <person name="Natvig D."/>
            <person name="Lalanne C."/>
            <person name="Gautier V."/>
            <person name="Ament-Velasquez S.L."/>
            <person name="Kruys A."/>
            <person name="Hutchinson M.I."/>
            <person name="Powell A.J."/>
            <person name="Barry K."/>
            <person name="Miller A.N."/>
            <person name="Grigoriev I.V."/>
            <person name="Debuchy R."/>
            <person name="Gladieux P."/>
            <person name="Thoren M.H."/>
            <person name="Johannesson H."/>
        </authorList>
    </citation>
    <scope>NUCLEOTIDE SEQUENCE</scope>
    <source>
        <strain evidence="2">CBS 532.94</strain>
    </source>
</reference>
<dbReference type="SUPFAM" id="SSF54909">
    <property type="entry name" value="Dimeric alpha+beta barrel"/>
    <property type="match status" value="1"/>
</dbReference>
<sequence length="269" mass="29847">MPLYPTAASLVRLRLGPSTAESDFGDIVEELAKASKPLLDAPGHRQSAWGRLQSDHGTYILCSFWDDLAAVSAFQASAATQMMAHSLGVLVDAPDSSVVLTTVDFGGSLDSQAVLRHHTQIRRVYFPSRVPEAARTAIRRLPGLVYRYGMGISGQDDIGGDTRAYYRAPATGWFVGEGRLGEGAGEEVATTKQWDGKECDVFVCIMFWKDKERERRFLVEERLPVTQPGNQPGTEVWVRDMSLMEEWEGKLREAGAVGWEDEYVDFRVV</sequence>
<dbReference type="InterPro" id="IPR011008">
    <property type="entry name" value="Dimeric_a/b-barrel"/>
</dbReference>
<evidence type="ECO:0000313" key="2">
    <source>
        <dbReference type="EMBL" id="KAK4233338.1"/>
    </source>
</evidence>
<evidence type="ECO:0000313" key="3">
    <source>
        <dbReference type="Proteomes" id="UP001303760"/>
    </source>
</evidence>
<protein>
    <recommendedName>
        <fullName evidence="1">ABM domain-containing protein</fullName>
    </recommendedName>
</protein>
<organism evidence="2 3">
    <name type="scientific">Achaetomium macrosporum</name>
    <dbReference type="NCBI Taxonomy" id="79813"/>
    <lineage>
        <taxon>Eukaryota</taxon>
        <taxon>Fungi</taxon>
        <taxon>Dikarya</taxon>
        <taxon>Ascomycota</taxon>
        <taxon>Pezizomycotina</taxon>
        <taxon>Sordariomycetes</taxon>
        <taxon>Sordariomycetidae</taxon>
        <taxon>Sordariales</taxon>
        <taxon>Chaetomiaceae</taxon>
        <taxon>Achaetomium</taxon>
    </lineage>
</organism>
<keyword evidence="3" id="KW-1185">Reference proteome</keyword>
<dbReference type="AlphaFoldDB" id="A0AAN7C0Z7"/>
<accession>A0AAN7C0Z7</accession>